<keyword evidence="6" id="KW-1185">Reference proteome</keyword>
<dbReference type="InterPro" id="IPR000524">
    <property type="entry name" value="Tscrpt_reg_HTH_GntR"/>
</dbReference>
<dbReference type="PROSITE" id="PS50949">
    <property type="entry name" value="HTH_GNTR"/>
    <property type="match status" value="1"/>
</dbReference>
<dbReference type="SMART" id="SM00345">
    <property type="entry name" value="HTH_GNTR"/>
    <property type="match status" value="1"/>
</dbReference>
<evidence type="ECO:0000256" key="3">
    <source>
        <dbReference type="ARBA" id="ARBA00023163"/>
    </source>
</evidence>
<dbReference type="InterPro" id="IPR028978">
    <property type="entry name" value="Chorismate_lyase_/UTRA_dom_sf"/>
</dbReference>
<keyword evidence="3" id="KW-0804">Transcription</keyword>
<dbReference type="RefSeq" id="WP_196605026.1">
    <property type="nucleotide sequence ID" value="NZ_CP116940.1"/>
</dbReference>
<dbReference type="Gene3D" id="1.10.10.10">
    <property type="entry name" value="Winged helix-like DNA-binding domain superfamily/Winged helix DNA-binding domain"/>
    <property type="match status" value="1"/>
</dbReference>
<name>A0ABT9Y9V2_9FIRM</name>
<dbReference type="Pfam" id="PF00392">
    <property type="entry name" value="GntR"/>
    <property type="match status" value="1"/>
</dbReference>
<dbReference type="SUPFAM" id="SSF46785">
    <property type="entry name" value="Winged helix' DNA-binding domain"/>
    <property type="match status" value="1"/>
</dbReference>
<reference evidence="5 6" key="1">
    <citation type="submission" date="2023-07" db="EMBL/GenBank/DDBJ databases">
        <title>Genomic Encyclopedia of Type Strains, Phase IV (KMG-IV): sequencing the most valuable type-strain genomes for metagenomic binning, comparative biology and taxonomic classification.</title>
        <authorList>
            <person name="Goeker M."/>
        </authorList>
    </citation>
    <scope>NUCLEOTIDE SEQUENCE [LARGE SCALE GENOMIC DNA]</scope>
    <source>
        <strain evidence="5 6">DSM 16980</strain>
    </source>
</reference>
<dbReference type="PANTHER" id="PTHR44846:SF1">
    <property type="entry name" value="MANNOSYL-D-GLYCERATE TRANSPORT_METABOLISM SYSTEM REPRESSOR MNGR-RELATED"/>
    <property type="match status" value="1"/>
</dbReference>
<evidence type="ECO:0000313" key="6">
    <source>
        <dbReference type="Proteomes" id="UP001239167"/>
    </source>
</evidence>
<dbReference type="GO" id="GO:0003677">
    <property type="term" value="F:DNA binding"/>
    <property type="evidence" value="ECO:0007669"/>
    <property type="project" value="UniProtKB-KW"/>
</dbReference>
<dbReference type="SMART" id="SM00866">
    <property type="entry name" value="UTRA"/>
    <property type="match status" value="1"/>
</dbReference>
<dbReference type="PRINTS" id="PR00035">
    <property type="entry name" value="HTHGNTR"/>
</dbReference>
<protein>
    <submittedName>
        <fullName evidence="5">DNA-binding GntR family transcriptional regulator</fullName>
    </submittedName>
</protein>
<proteinExistence type="predicted"/>
<sequence length="247" mass="27942">MLDFKKNGVVPLYMQIADWIRENIYAGIWKAGESIPSEYQLMDILRISRGTIKKAVETLATQGLILKIQGKGTFVADSNVSYSLGTNGHGFLSISESLDRMGIDYETKVVKACFEKANEDIAKKLQIKKGDAVFYLERIRLINGNKAIFMENWINPVLCPNADRNDFNRKTLFSVVEGSSQHKIKFIKGHYVARSIGCKRGALLGIDRETPVLYGEQLAHLDNDVPVDLGIIWLRSDQYCFNLTLYR</sequence>
<evidence type="ECO:0000256" key="2">
    <source>
        <dbReference type="ARBA" id="ARBA00023125"/>
    </source>
</evidence>
<dbReference type="EMBL" id="JAUSUE010000018">
    <property type="protein sequence ID" value="MDQ0204608.1"/>
    <property type="molecule type" value="Genomic_DNA"/>
</dbReference>
<feature type="domain" description="HTH gntR-type" evidence="4">
    <location>
        <begin position="10"/>
        <end position="78"/>
    </location>
</feature>
<dbReference type="SUPFAM" id="SSF64288">
    <property type="entry name" value="Chorismate lyase-like"/>
    <property type="match status" value="1"/>
</dbReference>
<dbReference type="InterPro" id="IPR050679">
    <property type="entry name" value="Bact_HTH_transcr_reg"/>
</dbReference>
<dbReference type="Gene3D" id="3.40.1410.10">
    <property type="entry name" value="Chorismate lyase-like"/>
    <property type="match status" value="1"/>
</dbReference>
<keyword evidence="2 5" id="KW-0238">DNA-binding</keyword>
<keyword evidence="1" id="KW-0805">Transcription regulation</keyword>
<dbReference type="Pfam" id="PF07702">
    <property type="entry name" value="UTRA"/>
    <property type="match status" value="1"/>
</dbReference>
<accession>A0ABT9Y9V2</accession>
<organism evidence="5 6">
    <name type="scientific">Pectinatus haikarae</name>
    <dbReference type="NCBI Taxonomy" id="349096"/>
    <lineage>
        <taxon>Bacteria</taxon>
        <taxon>Bacillati</taxon>
        <taxon>Bacillota</taxon>
        <taxon>Negativicutes</taxon>
        <taxon>Selenomonadales</taxon>
        <taxon>Selenomonadaceae</taxon>
        <taxon>Pectinatus</taxon>
    </lineage>
</organism>
<dbReference type="Proteomes" id="UP001239167">
    <property type="component" value="Unassembled WGS sequence"/>
</dbReference>
<dbReference type="CDD" id="cd07377">
    <property type="entry name" value="WHTH_GntR"/>
    <property type="match status" value="1"/>
</dbReference>
<gene>
    <name evidence="5" type="ORF">J2S01_002340</name>
</gene>
<evidence type="ECO:0000313" key="5">
    <source>
        <dbReference type="EMBL" id="MDQ0204608.1"/>
    </source>
</evidence>
<dbReference type="InterPro" id="IPR036388">
    <property type="entry name" value="WH-like_DNA-bd_sf"/>
</dbReference>
<dbReference type="InterPro" id="IPR011663">
    <property type="entry name" value="UTRA"/>
</dbReference>
<evidence type="ECO:0000259" key="4">
    <source>
        <dbReference type="PROSITE" id="PS50949"/>
    </source>
</evidence>
<dbReference type="InterPro" id="IPR036390">
    <property type="entry name" value="WH_DNA-bd_sf"/>
</dbReference>
<dbReference type="PANTHER" id="PTHR44846">
    <property type="entry name" value="MANNOSYL-D-GLYCERATE TRANSPORT/METABOLISM SYSTEM REPRESSOR MNGR-RELATED"/>
    <property type="match status" value="1"/>
</dbReference>
<evidence type="ECO:0000256" key="1">
    <source>
        <dbReference type="ARBA" id="ARBA00023015"/>
    </source>
</evidence>
<comment type="caution">
    <text evidence="5">The sequence shown here is derived from an EMBL/GenBank/DDBJ whole genome shotgun (WGS) entry which is preliminary data.</text>
</comment>